<dbReference type="OrthoDB" id="2664633at2"/>
<sequence length="108" mass="12041">MPPIVQSRINISNDGWGHVIDRHFSNKNASQFTISQDELRSLLTSKDIVKSPVIRSLDSADGVRYVREVTLNKSIGLDKFNNFKSTSTMTILTDKHGNLVTVTPGKIK</sequence>
<dbReference type="STRING" id="284581.AMD01_06585"/>
<name>A0A0M0L7X7_9BACI</name>
<dbReference type="AlphaFoldDB" id="A0A0M0L7X7"/>
<gene>
    <name evidence="1" type="ORF">AMD01_06585</name>
</gene>
<accession>A0A0M0L7X7</accession>
<organism evidence="1 2">
    <name type="scientific">Priestia koreensis</name>
    <dbReference type="NCBI Taxonomy" id="284581"/>
    <lineage>
        <taxon>Bacteria</taxon>
        <taxon>Bacillati</taxon>
        <taxon>Bacillota</taxon>
        <taxon>Bacilli</taxon>
        <taxon>Bacillales</taxon>
        <taxon>Bacillaceae</taxon>
        <taxon>Priestia</taxon>
    </lineage>
</organism>
<protein>
    <submittedName>
        <fullName evidence="1">Adhesin</fullName>
    </submittedName>
</protein>
<reference evidence="2" key="1">
    <citation type="submission" date="2015-08" db="EMBL/GenBank/DDBJ databases">
        <title>Fjat-14210 dsm16467.</title>
        <authorList>
            <person name="Liu B."/>
            <person name="Wang J."/>
            <person name="Zhu Y."/>
            <person name="Liu G."/>
            <person name="Chen Q."/>
            <person name="Chen Z."/>
            <person name="Lan J."/>
            <person name="Che J."/>
            <person name="Ge C."/>
            <person name="Shi H."/>
            <person name="Pan Z."/>
            <person name="Liu X."/>
        </authorList>
    </citation>
    <scope>NUCLEOTIDE SEQUENCE [LARGE SCALE GENOMIC DNA]</scope>
    <source>
        <strain evidence="2">DSM 16467</strain>
    </source>
</reference>
<evidence type="ECO:0000313" key="1">
    <source>
        <dbReference type="EMBL" id="KOO47185.1"/>
    </source>
</evidence>
<comment type="caution">
    <text evidence="1">The sequence shown here is derived from an EMBL/GenBank/DDBJ whole genome shotgun (WGS) entry which is preliminary data.</text>
</comment>
<keyword evidence="2" id="KW-1185">Reference proteome</keyword>
<proteinExistence type="predicted"/>
<dbReference type="PATRIC" id="fig|284581.3.peg.2711"/>
<dbReference type="EMBL" id="LILC01000008">
    <property type="protein sequence ID" value="KOO47185.1"/>
    <property type="molecule type" value="Genomic_DNA"/>
</dbReference>
<dbReference type="Proteomes" id="UP000037558">
    <property type="component" value="Unassembled WGS sequence"/>
</dbReference>
<evidence type="ECO:0000313" key="2">
    <source>
        <dbReference type="Proteomes" id="UP000037558"/>
    </source>
</evidence>
<dbReference type="RefSeq" id="WP_053400631.1">
    <property type="nucleotide sequence ID" value="NZ_LILC01000008.1"/>
</dbReference>